<reference evidence="4 5" key="1">
    <citation type="submission" date="2019-03" db="EMBL/GenBank/DDBJ databases">
        <authorList>
            <person name="Gaulin E."/>
            <person name="Dumas B."/>
        </authorList>
    </citation>
    <scope>NUCLEOTIDE SEQUENCE [LARGE SCALE GENOMIC DNA]</scope>
    <source>
        <strain evidence="4">CBS 568.67</strain>
    </source>
</reference>
<feature type="domain" description="RDRP core" evidence="2">
    <location>
        <begin position="2"/>
        <end position="212"/>
    </location>
</feature>
<accession>A0A485KTY2</accession>
<proteinExistence type="inferred from homology"/>
<comment type="catalytic activity">
    <reaction evidence="1">
        <text>RNA(n) + a ribonucleoside 5'-triphosphate = RNA(n+1) + diphosphate</text>
        <dbReference type="Rhea" id="RHEA:21248"/>
        <dbReference type="Rhea" id="RHEA-COMP:14527"/>
        <dbReference type="Rhea" id="RHEA-COMP:17342"/>
        <dbReference type="ChEBI" id="CHEBI:33019"/>
        <dbReference type="ChEBI" id="CHEBI:61557"/>
        <dbReference type="ChEBI" id="CHEBI:140395"/>
        <dbReference type="EC" id="2.7.7.48"/>
    </reaction>
</comment>
<dbReference type="GO" id="GO:0030422">
    <property type="term" value="P:siRNA processing"/>
    <property type="evidence" value="ECO:0007669"/>
    <property type="project" value="TreeGrafter"/>
</dbReference>
<evidence type="ECO:0000259" key="2">
    <source>
        <dbReference type="Pfam" id="PF05183"/>
    </source>
</evidence>
<dbReference type="PANTHER" id="PTHR23079">
    <property type="entry name" value="RNA-DEPENDENT RNA POLYMERASE"/>
    <property type="match status" value="1"/>
</dbReference>
<organism evidence="4 5">
    <name type="scientific">Aphanomyces stellatus</name>
    <dbReference type="NCBI Taxonomy" id="120398"/>
    <lineage>
        <taxon>Eukaryota</taxon>
        <taxon>Sar</taxon>
        <taxon>Stramenopiles</taxon>
        <taxon>Oomycota</taxon>
        <taxon>Saprolegniomycetes</taxon>
        <taxon>Saprolegniales</taxon>
        <taxon>Verrucalvaceae</taxon>
        <taxon>Aphanomyces</taxon>
    </lineage>
</organism>
<gene>
    <name evidence="4" type="primary">Aste57867_11801</name>
    <name evidence="3" type="ORF">As57867_011756</name>
    <name evidence="4" type="ORF">ASTE57867_11801</name>
</gene>
<keyword evidence="1" id="KW-0694">RNA-binding</keyword>
<dbReference type="GO" id="GO:0003723">
    <property type="term" value="F:RNA binding"/>
    <property type="evidence" value="ECO:0007669"/>
    <property type="project" value="UniProtKB-KW"/>
</dbReference>
<dbReference type="Pfam" id="PF05183">
    <property type="entry name" value="RdRP"/>
    <property type="match status" value="1"/>
</dbReference>
<dbReference type="EMBL" id="VJMH01005314">
    <property type="protein sequence ID" value="KAF0697491.1"/>
    <property type="molecule type" value="Genomic_DNA"/>
</dbReference>
<dbReference type="AlphaFoldDB" id="A0A485KTY2"/>
<dbReference type="OrthoDB" id="6513042at2759"/>
<dbReference type="EC" id="2.7.7.48" evidence="1"/>
<keyword evidence="1" id="KW-0696">RNA-directed RNA polymerase</keyword>
<evidence type="ECO:0000313" key="4">
    <source>
        <dbReference type="EMBL" id="VFT88656.1"/>
    </source>
</evidence>
<keyword evidence="5" id="KW-1185">Reference proteome</keyword>
<dbReference type="GO" id="GO:0003968">
    <property type="term" value="F:RNA-directed RNA polymerase activity"/>
    <property type="evidence" value="ECO:0007669"/>
    <property type="project" value="UniProtKB-KW"/>
</dbReference>
<evidence type="ECO:0000256" key="1">
    <source>
        <dbReference type="RuleBase" id="RU363098"/>
    </source>
</evidence>
<dbReference type="Proteomes" id="UP000332933">
    <property type="component" value="Unassembled WGS sequence"/>
</dbReference>
<dbReference type="InterPro" id="IPR007855">
    <property type="entry name" value="RDRP"/>
</dbReference>
<evidence type="ECO:0000313" key="3">
    <source>
        <dbReference type="EMBL" id="KAF0697491.1"/>
    </source>
</evidence>
<dbReference type="EMBL" id="CAADRA010005335">
    <property type="protein sequence ID" value="VFT88656.1"/>
    <property type="molecule type" value="Genomic_DNA"/>
</dbReference>
<keyword evidence="1" id="KW-0548">Nucleotidyltransferase</keyword>
<dbReference type="InterPro" id="IPR057596">
    <property type="entry name" value="RDRP_core"/>
</dbReference>
<protein>
    <recommendedName>
        <fullName evidence="1">RNA-dependent RNA polymerase</fullName>
        <ecNumber evidence="1">2.7.7.48</ecNumber>
    </recommendedName>
</protein>
<keyword evidence="1" id="KW-0808">Transferase</keyword>
<dbReference type="PANTHER" id="PTHR23079:SF55">
    <property type="entry name" value="RNA-DIRECTED RNA POLYMERASE"/>
    <property type="match status" value="1"/>
</dbReference>
<comment type="similarity">
    <text evidence="1">Belongs to the RdRP family.</text>
</comment>
<reference evidence="3" key="2">
    <citation type="submission" date="2019-06" db="EMBL/GenBank/DDBJ databases">
        <title>Genomics analysis of Aphanomyces spp. identifies a new class of oomycete effector associated with host adaptation.</title>
        <authorList>
            <person name="Gaulin E."/>
        </authorList>
    </citation>
    <scope>NUCLEOTIDE SEQUENCE</scope>
    <source>
        <strain evidence="3">CBS 578.67</strain>
    </source>
</reference>
<sequence length="283" mass="31099">MLRHGLSLNGGPAYHLVGLSNSQLRHAGFLFCVGEDNLVEAHFVLDPHTLARKTPAKLEKHVGLLFSSCRLVTLPPDTTISTIDDVERNGLCFTDGCGVISLGLAQHLSLQLKLPVCPSVWQVRYCGHGGVWKGMLVVDYTASQDCTIAFRPSQRKLSTLDSMGTPSSADLFLRTSLGVIGTSVRSKEANLNTQLITLLSVHVPRQVFLDLTLASGGDGDCKACLQRVWWRSVTGLELYESRCWSNEKTCIKFVTDGLLLNELRRDPHASCWTKCTSAARTRM</sequence>
<name>A0A485KTY2_9STRA</name>
<evidence type="ECO:0000313" key="5">
    <source>
        <dbReference type="Proteomes" id="UP000332933"/>
    </source>
</evidence>
<dbReference type="GO" id="GO:0031380">
    <property type="term" value="C:nuclear RNA-directed RNA polymerase complex"/>
    <property type="evidence" value="ECO:0007669"/>
    <property type="project" value="TreeGrafter"/>
</dbReference>